<evidence type="ECO:0000256" key="1">
    <source>
        <dbReference type="SAM" id="MobiDB-lite"/>
    </source>
</evidence>
<gene>
    <name evidence="2" type="ORF">ILEXP_LOCUS1095</name>
</gene>
<proteinExistence type="predicted"/>
<comment type="caution">
    <text evidence="2">The sequence shown here is derived from an EMBL/GenBank/DDBJ whole genome shotgun (WGS) entry which is preliminary data.</text>
</comment>
<evidence type="ECO:0000313" key="3">
    <source>
        <dbReference type="Proteomes" id="UP001642360"/>
    </source>
</evidence>
<dbReference type="Proteomes" id="UP001642360">
    <property type="component" value="Unassembled WGS sequence"/>
</dbReference>
<sequence>MSNKGGETTDTHGDELIHVSSYQEVGMVENRASEATQATQELGANVEANRGQGRLGRATCLSSGRAAKEGTMGELTLPVEEMRIGVTMRAKGSIAVGRTERGASKDSDEQIREPAHWTSKRWAPLLPKHWASLLVAQWVSRRCCRLCTG</sequence>
<evidence type="ECO:0000313" key="2">
    <source>
        <dbReference type="EMBL" id="CAK9134163.1"/>
    </source>
</evidence>
<feature type="compositionally biased region" description="Basic and acidic residues" evidence="1">
    <location>
        <begin position="98"/>
        <end position="114"/>
    </location>
</feature>
<feature type="region of interest" description="Disordered" evidence="1">
    <location>
        <begin position="95"/>
        <end position="114"/>
    </location>
</feature>
<protein>
    <submittedName>
        <fullName evidence="2">Uncharacterized protein</fullName>
    </submittedName>
</protein>
<name>A0ABC8QN95_9AQUA</name>
<organism evidence="2 3">
    <name type="scientific">Ilex paraguariensis</name>
    <name type="common">yerba mate</name>
    <dbReference type="NCBI Taxonomy" id="185542"/>
    <lineage>
        <taxon>Eukaryota</taxon>
        <taxon>Viridiplantae</taxon>
        <taxon>Streptophyta</taxon>
        <taxon>Embryophyta</taxon>
        <taxon>Tracheophyta</taxon>
        <taxon>Spermatophyta</taxon>
        <taxon>Magnoliopsida</taxon>
        <taxon>eudicotyledons</taxon>
        <taxon>Gunneridae</taxon>
        <taxon>Pentapetalae</taxon>
        <taxon>asterids</taxon>
        <taxon>campanulids</taxon>
        <taxon>Aquifoliales</taxon>
        <taxon>Aquifoliaceae</taxon>
        <taxon>Ilex</taxon>
    </lineage>
</organism>
<keyword evidence="3" id="KW-1185">Reference proteome</keyword>
<accession>A0ABC8QN95</accession>
<dbReference type="AlphaFoldDB" id="A0ABC8QN95"/>
<reference evidence="2 3" key="1">
    <citation type="submission" date="2024-02" db="EMBL/GenBank/DDBJ databases">
        <authorList>
            <person name="Vignale AGUSTIN F."/>
            <person name="Sosa J E."/>
            <person name="Modenutti C."/>
        </authorList>
    </citation>
    <scope>NUCLEOTIDE SEQUENCE [LARGE SCALE GENOMIC DNA]</scope>
</reference>
<dbReference type="EMBL" id="CAUOFW020000336">
    <property type="protein sequence ID" value="CAK9134163.1"/>
    <property type="molecule type" value="Genomic_DNA"/>
</dbReference>